<comment type="caution">
    <text evidence="2">The sequence shown here is derived from an EMBL/GenBank/DDBJ whole genome shotgun (WGS) entry which is preliminary data.</text>
</comment>
<dbReference type="Proteomes" id="UP000318937">
    <property type="component" value="Unassembled WGS sequence"/>
</dbReference>
<evidence type="ECO:0000256" key="1">
    <source>
        <dbReference type="SAM" id="MobiDB-lite"/>
    </source>
</evidence>
<accession>A0A544SU20</accession>
<evidence type="ECO:0000313" key="2">
    <source>
        <dbReference type="EMBL" id="TQR08722.1"/>
    </source>
</evidence>
<dbReference type="EMBL" id="VDGG01000043">
    <property type="protein sequence ID" value="TQR08722.1"/>
    <property type="molecule type" value="Genomic_DNA"/>
</dbReference>
<reference evidence="2 3" key="1">
    <citation type="submission" date="2019-05" db="EMBL/GenBank/DDBJ databases">
        <title>Psychrobacillus vulpis sp. nov., a new species isolated from feces of a red fox that inhabits in The Tablas de Daimiel Natural Park, Albacete, Spain.</title>
        <authorList>
            <person name="Rodriguez M."/>
            <person name="Reina J.C."/>
            <person name="Bejar V."/>
            <person name="Llamas I."/>
        </authorList>
    </citation>
    <scope>NUCLEOTIDE SEQUENCE [LARGE SCALE GENOMIC DNA]</scope>
    <source>
        <strain evidence="2 3">NHI-2</strain>
    </source>
</reference>
<dbReference type="AlphaFoldDB" id="A0A544SU20"/>
<sequence>MSLVRSTSNGMLGKWAEFEERKRMLQRHNAGDAYRKQAEYFQPKIPTLSQLEEFLLGNKERQPEASTSQSTNMLDIKGPSIPVQTIGGPTLEKTVELLEKVRSTALAPAKPTPEDLRVAASASAKIQRVNAQISLNMEANRQIALEVKQQLEEEAAISNRSVPSDFQPTKVLQEDLENIQKQRWKEQAIAKYSYQVHLKRYGFADLEPSFFRIA</sequence>
<organism evidence="2 3">
    <name type="scientific">Psychrobacillus soli</name>
    <dbReference type="NCBI Taxonomy" id="1543965"/>
    <lineage>
        <taxon>Bacteria</taxon>
        <taxon>Bacillati</taxon>
        <taxon>Bacillota</taxon>
        <taxon>Bacilli</taxon>
        <taxon>Bacillales</taxon>
        <taxon>Bacillaceae</taxon>
        <taxon>Psychrobacillus</taxon>
    </lineage>
</organism>
<protein>
    <submittedName>
        <fullName evidence="2">Uncharacterized protein</fullName>
    </submittedName>
</protein>
<gene>
    <name evidence="2" type="ORF">FG383_16350</name>
</gene>
<name>A0A544SU20_9BACI</name>
<dbReference type="OrthoDB" id="292377at2"/>
<keyword evidence="3" id="KW-1185">Reference proteome</keyword>
<evidence type="ECO:0000313" key="3">
    <source>
        <dbReference type="Proteomes" id="UP000318937"/>
    </source>
</evidence>
<proteinExistence type="predicted"/>
<dbReference type="RefSeq" id="WP_142608466.1">
    <property type="nucleotide sequence ID" value="NZ_VDGG01000043.1"/>
</dbReference>
<feature type="compositionally biased region" description="Polar residues" evidence="1">
    <location>
        <begin position="64"/>
        <end position="73"/>
    </location>
</feature>
<feature type="region of interest" description="Disordered" evidence="1">
    <location>
        <begin position="59"/>
        <end position="81"/>
    </location>
</feature>